<feature type="compositionally biased region" description="Low complexity" evidence="1">
    <location>
        <begin position="436"/>
        <end position="448"/>
    </location>
</feature>
<dbReference type="EMBL" id="BTGD01000003">
    <property type="protein sequence ID" value="GMM54958.1"/>
    <property type="molecule type" value="Genomic_DNA"/>
</dbReference>
<feature type="compositionally biased region" description="Basic residues" evidence="1">
    <location>
        <begin position="336"/>
        <end position="345"/>
    </location>
</feature>
<keyword evidence="4" id="KW-1185">Reference proteome</keyword>
<gene>
    <name evidence="3" type="ORF">DAKH74_015740</name>
</gene>
<feature type="region of interest" description="Disordered" evidence="1">
    <location>
        <begin position="250"/>
        <end position="295"/>
    </location>
</feature>
<feature type="compositionally biased region" description="Polar residues" evidence="1">
    <location>
        <begin position="360"/>
        <end position="377"/>
    </location>
</feature>
<organism evidence="3 4">
    <name type="scientific">Maudiozyma humilis</name>
    <name type="common">Sour dough yeast</name>
    <name type="synonym">Kazachstania humilis</name>
    <dbReference type="NCBI Taxonomy" id="51915"/>
    <lineage>
        <taxon>Eukaryota</taxon>
        <taxon>Fungi</taxon>
        <taxon>Dikarya</taxon>
        <taxon>Ascomycota</taxon>
        <taxon>Saccharomycotina</taxon>
        <taxon>Saccharomycetes</taxon>
        <taxon>Saccharomycetales</taxon>
        <taxon>Saccharomycetaceae</taxon>
        <taxon>Maudiozyma</taxon>
    </lineage>
</organism>
<proteinExistence type="predicted"/>
<protein>
    <submittedName>
        <fullName evidence="3">Syp1 protein</fullName>
    </submittedName>
</protein>
<name>A0AAV5RWF9_MAUHU</name>
<dbReference type="Pfam" id="PF10291">
    <property type="entry name" value="muHD"/>
    <property type="match status" value="1"/>
</dbReference>
<feature type="compositionally biased region" description="Polar residues" evidence="1">
    <location>
        <begin position="282"/>
        <end position="295"/>
    </location>
</feature>
<dbReference type="CDD" id="cd09264">
    <property type="entry name" value="AP_Syp1_MHD"/>
    <property type="match status" value="1"/>
</dbReference>
<dbReference type="PROSITE" id="PS51072">
    <property type="entry name" value="MHD"/>
    <property type="match status" value="1"/>
</dbReference>
<comment type="caution">
    <text evidence="3">The sequence shown here is derived from an EMBL/GenBank/DDBJ whole genome shotgun (WGS) entry which is preliminary data.</text>
</comment>
<evidence type="ECO:0000313" key="4">
    <source>
        <dbReference type="Proteomes" id="UP001377567"/>
    </source>
</evidence>
<evidence type="ECO:0000256" key="1">
    <source>
        <dbReference type="SAM" id="MobiDB-lite"/>
    </source>
</evidence>
<accession>A0AAV5RWF9</accession>
<feature type="compositionally biased region" description="Polar residues" evidence="1">
    <location>
        <begin position="519"/>
        <end position="538"/>
    </location>
</feature>
<feature type="region of interest" description="Disordered" evidence="1">
    <location>
        <begin position="499"/>
        <end position="553"/>
    </location>
</feature>
<feature type="compositionally biased region" description="Low complexity" evidence="1">
    <location>
        <begin position="304"/>
        <end position="316"/>
    </location>
</feature>
<dbReference type="AlphaFoldDB" id="A0AAV5RWF9"/>
<evidence type="ECO:0000259" key="2">
    <source>
        <dbReference type="PROSITE" id="PS51072"/>
    </source>
</evidence>
<sequence>MSQESTEYYSILTSKRPYEATEAIRIRLSQAKLINRDFYQLFKDVADLKRSYASQLAKIVSRNDSLEKLLAQQMVSSEVLTPEEMEQFNFNSLGELRPLWAALLDELKRDLRNSRDFQSTIDAQVVKQLRDSIENNAAWEETKRTHSKLTQVAATLEQQGNNSPAVQQSQEQWEQESPRLVELFEALDRKRLQAVKDSALTFQTGYSDYLTQVTSQSEVAMQKFLEFDPQTEIHRFAEDAAKYNFQLAPSRMAQQPQSQGSQHTQQQNGHELRSNKEKRKSTFGNIGQRFTSSSSTILHHDLMNNEFSSSNNNNSLKNKKSSGTLRSKVGSIFGLKNKRSSHFGKHSSNDVPATPAMPSHEQQQKYMNGGASTNAGSPQRERADSRQRSTQGSYSRPRQESVASEPRAPVPMAQQPIPEDVPKPNGNAVNTNGDIPVATNNNNPAAPVYLNQAPLQPVQKSRQPQVDIDQKPLPAEPQYNQQQQYVNAPVENVFDDAAAEAPDSSRPIHIQAPVLPPSRKQSLSRGQESYDAPQNNMNPIAEQAPAPQPAETQPTMNRIPTQITGELKVLNPQSTGTSNVLKGQNLFQHDPTDSSVTFGLNASVAEVINATFKEGIIQHSQLIGEIALNYVPNTVMNTPLPISINLKINNSSKFDSVILNQAFVEQVEDETFKLNPQFIDSRILGAIKYSIKEPLAPVVIQPVWKFEENQASVVLTVKMASFLPERIQQIVLNDVAVFVPVEGANVTSALSKPQGSFSMEKKRITWRFKEPMVLTRNGEGQRFIARFMTDQMAREAQKGISIKFTVRQNDNADVSSISLVTGLSMQAQEFDEVDPFGGEWAPVQSSTTLSAGHYSGLS</sequence>
<dbReference type="InterPro" id="IPR049609">
    <property type="entry name" value="Syp1-like_MHD"/>
</dbReference>
<dbReference type="Gene3D" id="1.20.1270.60">
    <property type="entry name" value="Arfaptin homology (AH) domain/BAR domain"/>
    <property type="match status" value="1"/>
</dbReference>
<feature type="region of interest" description="Disordered" evidence="1">
    <location>
        <begin position="304"/>
        <end position="323"/>
    </location>
</feature>
<feature type="compositionally biased region" description="Low complexity" evidence="1">
    <location>
        <begin position="254"/>
        <end position="267"/>
    </location>
</feature>
<dbReference type="InterPro" id="IPR027267">
    <property type="entry name" value="AH/BAR_dom_sf"/>
</dbReference>
<dbReference type="InterPro" id="IPR018808">
    <property type="entry name" value="Muniscin_C"/>
</dbReference>
<feature type="domain" description="MHD" evidence="2">
    <location>
        <begin position="597"/>
        <end position="857"/>
    </location>
</feature>
<evidence type="ECO:0000313" key="3">
    <source>
        <dbReference type="EMBL" id="GMM54958.1"/>
    </source>
</evidence>
<reference evidence="3 4" key="1">
    <citation type="journal article" date="2023" name="Elife">
        <title>Identification of key yeast species and microbe-microbe interactions impacting larval growth of Drosophila in the wild.</title>
        <authorList>
            <person name="Mure A."/>
            <person name="Sugiura Y."/>
            <person name="Maeda R."/>
            <person name="Honda K."/>
            <person name="Sakurai N."/>
            <person name="Takahashi Y."/>
            <person name="Watada M."/>
            <person name="Katoh T."/>
            <person name="Gotoh A."/>
            <person name="Gotoh Y."/>
            <person name="Taniguchi I."/>
            <person name="Nakamura K."/>
            <person name="Hayashi T."/>
            <person name="Katayama T."/>
            <person name="Uemura T."/>
            <person name="Hattori Y."/>
        </authorList>
    </citation>
    <scope>NUCLEOTIDE SEQUENCE [LARGE SCALE GENOMIC DNA]</scope>
    <source>
        <strain evidence="3 4">KH-74</strain>
    </source>
</reference>
<dbReference type="Proteomes" id="UP001377567">
    <property type="component" value="Unassembled WGS sequence"/>
</dbReference>
<dbReference type="SUPFAM" id="SSF103657">
    <property type="entry name" value="BAR/IMD domain-like"/>
    <property type="match status" value="1"/>
</dbReference>
<dbReference type="InterPro" id="IPR028565">
    <property type="entry name" value="MHD"/>
</dbReference>
<feature type="compositionally biased region" description="Low complexity" evidence="1">
    <location>
        <begin position="541"/>
        <end position="553"/>
    </location>
</feature>
<feature type="region of interest" description="Disordered" evidence="1">
    <location>
        <begin position="336"/>
        <end position="448"/>
    </location>
</feature>